<comment type="caution">
    <text evidence="1">The sequence shown here is derived from an EMBL/GenBank/DDBJ whole genome shotgun (WGS) entry which is preliminary data.</text>
</comment>
<dbReference type="EMBL" id="CM051404">
    <property type="protein sequence ID" value="KAJ4706076.1"/>
    <property type="molecule type" value="Genomic_DNA"/>
</dbReference>
<proteinExistence type="predicted"/>
<protein>
    <submittedName>
        <fullName evidence="1">Rhomboid-like protein</fullName>
    </submittedName>
</protein>
<dbReference type="Proteomes" id="UP001164539">
    <property type="component" value="Chromosome 11"/>
</dbReference>
<gene>
    <name evidence="1" type="ORF">OWV82_019772</name>
</gene>
<reference evidence="1 2" key="1">
    <citation type="journal article" date="2023" name="Science">
        <title>Complex scaffold remodeling in plant triterpene biosynthesis.</title>
        <authorList>
            <person name="De La Pena R."/>
            <person name="Hodgson H."/>
            <person name="Liu J.C."/>
            <person name="Stephenson M.J."/>
            <person name="Martin A.C."/>
            <person name="Owen C."/>
            <person name="Harkess A."/>
            <person name="Leebens-Mack J."/>
            <person name="Jimenez L.E."/>
            <person name="Osbourn A."/>
            <person name="Sattely E.S."/>
        </authorList>
    </citation>
    <scope>NUCLEOTIDE SEQUENCE [LARGE SCALE GENOMIC DNA]</scope>
    <source>
        <strain evidence="2">cv. JPN11</strain>
        <tissue evidence="1">Leaf</tissue>
    </source>
</reference>
<evidence type="ECO:0000313" key="1">
    <source>
        <dbReference type="EMBL" id="KAJ4706076.1"/>
    </source>
</evidence>
<keyword evidence="2" id="KW-1185">Reference proteome</keyword>
<evidence type="ECO:0000313" key="2">
    <source>
        <dbReference type="Proteomes" id="UP001164539"/>
    </source>
</evidence>
<accession>A0ACC1X4F4</accession>
<organism evidence="1 2">
    <name type="scientific">Melia azedarach</name>
    <name type="common">Chinaberry tree</name>
    <dbReference type="NCBI Taxonomy" id="155640"/>
    <lineage>
        <taxon>Eukaryota</taxon>
        <taxon>Viridiplantae</taxon>
        <taxon>Streptophyta</taxon>
        <taxon>Embryophyta</taxon>
        <taxon>Tracheophyta</taxon>
        <taxon>Spermatophyta</taxon>
        <taxon>Magnoliopsida</taxon>
        <taxon>eudicotyledons</taxon>
        <taxon>Gunneridae</taxon>
        <taxon>Pentapetalae</taxon>
        <taxon>rosids</taxon>
        <taxon>malvids</taxon>
        <taxon>Sapindales</taxon>
        <taxon>Meliaceae</taxon>
        <taxon>Melia</taxon>
    </lineage>
</organism>
<sequence>MPGEDIERGAAANKNRANDNVNNSYAPSSAYLIEDMETQWTSWLVPMFVVANVAVFIVVMFINNCPKHDHPAYEGKCVARFLGRFSFEPLKANPLFGPSSRTLEKLGGLEWTKVVHKHQGWRLITCIWLHAGIIHLLTNMLCLVFIGVRLEQQFGFVRIGIIYLLSGFGGCVLSSLFIQNSISVGASGALFGLLGAMLSELVTNWSLYTNKAAALLTLVVIIAINLAIGILPHVDNFAHIGGFLTGFFLGFVLLPRPRFGWLHGSNLPATAPVKSKYKTYQYVLWVISLVLLTTGITVALVMLFRGENGNDHCHWCHYMSCVPTSRWSCDGNA</sequence>
<name>A0ACC1X4F4_MELAZ</name>